<evidence type="ECO:0000259" key="3">
    <source>
        <dbReference type="Pfam" id="PF05065"/>
    </source>
</evidence>
<name>A0A238KH43_9RHOB</name>
<sequence length="646" mass="69097">MSRKIPAFAQRMGEITTDVKGAASAAPSDSRDIEISFSSEARYLRHDFERDQDFWEVLGHGPDEVDLSFLNSGAAPLLKDHMPILDAKIGAVTRAWIEDGRGKATLRFSDTPDGNAYLARVLSGDVTCVSTGYAIKRAEPAPDEDGKPVIRATLWMPKEISFVAIPADPSVGYGRADQARAATITVSEKEADMPNSNPAVQAQPTNPAPAASATPAAPHARAANPETQTPLQTPPQDLVAAERTRSAEIRGIARQFEMADDAVEGALTRGTSVGAFREQVMNHIASDEEQTKRSNATRIGMSERETRAFSVTNVVRFLMNPSDRNRQAAGFELEASGAVADLLGRDAGGVFLPSDVLMDGNYMRSQNTGTPAQGGVLVAQDYRGGSFIEMLRNRMALSGRGVRILQGLKGNVDIPKQTGTGTFYWIGEDEDVADTEANFGLVSMTPHSAGMAIPMTRRMVQQGSPDIEALVRDDLLRGLAIGLDKTALVGHASPDAPEGLRDKLFANATDWADSAAFPSFAEIVAMETAVAAGNADVGDLAYIYSPHTSGYLKTTPKFAGGETAIEERGVVNGYERVTTNQMATGESIFGNWSDLIIGMWSGLDLRVDTASKAASDGKVLRVFTDIDTACRNTASFKMGKPDTVLS</sequence>
<dbReference type="Gene3D" id="3.30.2400.10">
    <property type="entry name" value="Major capsid protein gp5"/>
    <property type="match status" value="1"/>
</dbReference>
<dbReference type="Pfam" id="PF05065">
    <property type="entry name" value="Phage_capsid"/>
    <property type="match status" value="1"/>
</dbReference>
<dbReference type="InterPro" id="IPR024455">
    <property type="entry name" value="Phage_capsid"/>
</dbReference>
<dbReference type="RefSeq" id="WP_097804770.1">
    <property type="nucleotide sequence ID" value="NZ_FXYH01000007.1"/>
</dbReference>
<evidence type="ECO:0000313" key="5">
    <source>
        <dbReference type="Proteomes" id="UP000220836"/>
    </source>
</evidence>
<dbReference type="EMBL" id="FXYH01000007">
    <property type="protein sequence ID" value="SMX41406.1"/>
    <property type="molecule type" value="Genomic_DNA"/>
</dbReference>
<reference evidence="4 5" key="1">
    <citation type="submission" date="2017-05" db="EMBL/GenBank/DDBJ databases">
        <authorList>
            <person name="Song R."/>
            <person name="Chenine A.L."/>
            <person name="Ruprecht R.M."/>
        </authorList>
    </citation>
    <scope>NUCLEOTIDE SEQUENCE [LARGE SCALE GENOMIC DNA]</scope>
    <source>
        <strain evidence="4 5">CECT 8663</strain>
    </source>
</reference>
<feature type="compositionally biased region" description="Low complexity" evidence="2">
    <location>
        <begin position="198"/>
        <end position="236"/>
    </location>
</feature>
<protein>
    <submittedName>
        <fullName evidence="4">Phage capsid family protein</fullName>
    </submittedName>
</protein>
<dbReference type="SUPFAM" id="SSF56563">
    <property type="entry name" value="Major capsid protein gp5"/>
    <property type="match status" value="1"/>
</dbReference>
<evidence type="ECO:0000256" key="2">
    <source>
        <dbReference type="SAM" id="MobiDB-lite"/>
    </source>
</evidence>
<feature type="domain" description="Phage capsid-like C-terminal" evidence="3">
    <location>
        <begin position="374"/>
        <end position="640"/>
    </location>
</feature>
<dbReference type="OrthoDB" id="9806592at2"/>
<dbReference type="Proteomes" id="UP000220836">
    <property type="component" value="Unassembled WGS sequence"/>
</dbReference>
<dbReference type="InterPro" id="IPR054612">
    <property type="entry name" value="Phage_capsid-like_C"/>
</dbReference>
<comment type="subcellular location">
    <subcellularLocation>
        <location evidence="1">Virion</location>
    </subcellularLocation>
</comment>
<accession>A0A238KH43</accession>
<gene>
    <name evidence="4" type="ORF">PEV8663_02269</name>
</gene>
<dbReference type="AlphaFoldDB" id="A0A238KH43"/>
<dbReference type="NCBIfam" id="TIGR01554">
    <property type="entry name" value="major_cap_HK97"/>
    <property type="match status" value="1"/>
</dbReference>
<organism evidence="4 5">
    <name type="scientific">Pelagimonas varians</name>
    <dbReference type="NCBI Taxonomy" id="696760"/>
    <lineage>
        <taxon>Bacteria</taxon>
        <taxon>Pseudomonadati</taxon>
        <taxon>Pseudomonadota</taxon>
        <taxon>Alphaproteobacteria</taxon>
        <taxon>Rhodobacterales</taxon>
        <taxon>Roseobacteraceae</taxon>
        <taxon>Pelagimonas</taxon>
    </lineage>
</organism>
<feature type="region of interest" description="Disordered" evidence="2">
    <location>
        <begin position="188"/>
        <end position="244"/>
    </location>
</feature>
<evidence type="ECO:0000313" key="4">
    <source>
        <dbReference type="EMBL" id="SMX41406.1"/>
    </source>
</evidence>
<evidence type="ECO:0000256" key="1">
    <source>
        <dbReference type="ARBA" id="ARBA00004328"/>
    </source>
</evidence>
<proteinExistence type="predicted"/>
<keyword evidence="5" id="KW-1185">Reference proteome</keyword>